<sequence>MKIIPSEKIVLKTELSNQEVRKVLAENIQLKKKTLFGFTRLNEEKPFEGVFKHDTFKIQRLIKGRNSFVPTIKGEIQSDFNETKIIVTLNIPKSTLIFIIYWLTFVGFVFIMGLTGMATQGTNAGLLILPLLMGVFAIILTHYGFNSQKEKSINDLKKILDIQGYSTRDKKLKIK</sequence>
<evidence type="ECO:0000313" key="3">
    <source>
        <dbReference type="Proteomes" id="UP001589585"/>
    </source>
</evidence>
<proteinExistence type="predicted"/>
<dbReference type="RefSeq" id="WP_379860970.1">
    <property type="nucleotide sequence ID" value="NZ_JBHMFC010000032.1"/>
</dbReference>
<dbReference type="Proteomes" id="UP001589585">
    <property type="component" value="Unassembled WGS sequence"/>
</dbReference>
<accession>A0ABV5FBF5</accession>
<name>A0ABV5FBF5_9FLAO</name>
<evidence type="ECO:0008006" key="4">
    <source>
        <dbReference type="Google" id="ProtNLM"/>
    </source>
</evidence>
<organism evidence="2 3">
    <name type="scientific">Mariniflexile ostreae</name>
    <dbReference type="NCBI Taxonomy" id="1520892"/>
    <lineage>
        <taxon>Bacteria</taxon>
        <taxon>Pseudomonadati</taxon>
        <taxon>Bacteroidota</taxon>
        <taxon>Flavobacteriia</taxon>
        <taxon>Flavobacteriales</taxon>
        <taxon>Flavobacteriaceae</taxon>
        <taxon>Mariniflexile</taxon>
    </lineage>
</organism>
<keyword evidence="1" id="KW-0472">Membrane</keyword>
<gene>
    <name evidence="2" type="ORF">ACFFU9_08465</name>
</gene>
<feature type="transmembrane region" description="Helical" evidence="1">
    <location>
        <begin position="124"/>
        <end position="145"/>
    </location>
</feature>
<comment type="caution">
    <text evidence="2">The sequence shown here is derived from an EMBL/GenBank/DDBJ whole genome shotgun (WGS) entry which is preliminary data.</text>
</comment>
<dbReference type="EMBL" id="JBHMFC010000032">
    <property type="protein sequence ID" value="MFB9056773.1"/>
    <property type="molecule type" value="Genomic_DNA"/>
</dbReference>
<keyword evidence="1" id="KW-1133">Transmembrane helix</keyword>
<keyword evidence="3" id="KW-1185">Reference proteome</keyword>
<feature type="transmembrane region" description="Helical" evidence="1">
    <location>
        <begin position="96"/>
        <end position="118"/>
    </location>
</feature>
<keyword evidence="1" id="KW-0812">Transmembrane</keyword>
<evidence type="ECO:0000256" key="1">
    <source>
        <dbReference type="SAM" id="Phobius"/>
    </source>
</evidence>
<protein>
    <recommendedName>
        <fullName evidence="4">RseC/MucC-like positive regulator of sigma(E)</fullName>
    </recommendedName>
</protein>
<evidence type="ECO:0000313" key="2">
    <source>
        <dbReference type="EMBL" id="MFB9056773.1"/>
    </source>
</evidence>
<reference evidence="2 3" key="1">
    <citation type="submission" date="2024-09" db="EMBL/GenBank/DDBJ databases">
        <authorList>
            <person name="Sun Q."/>
            <person name="Mori K."/>
        </authorList>
    </citation>
    <scope>NUCLEOTIDE SEQUENCE [LARGE SCALE GENOMIC DNA]</scope>
    <source>
        <strain evidence="2 3">CECT 8622</strain>
    </source>
</reference>